<feature type="signal peptide" evidence="7">
    <location>
        <begin position="1"/>
        <end position="22"/>
    </location>
</feature>
<comment type="function">
    <text evidence="1 7">PPIases accelerate the folding of proteins. It catalyzes the cis-trans isomerization of proline imidic peptide bonds in oligopeptides.</text>
</comment>
<evidence type="ECO:0000313" key="9">
    <source>
        <dbReference type="EMBL" id="CEG56572.1"/>
    </source>
</evidence>
<reference evidence="10" key="1">
    <citation type="submission" date="2014-09" db="EMBL/GenBank/DDBJ databases">
        <authorList>
            <person name="Gomez-Valero L."/>
        </authorList>
    </citation>
    <scope>NUCLEOTIDE SEQUENCE [LARGE SCALE GENOMIC DNA]</scope>
    <source>
        <strain evidence="10">ATCC700992</strain>
    </source>
</reference>
<keyword evidence="4" id="KW-0963">Cytoplasm</keyword>
<dbReference type="CDD" id="cd00317">
    <property type="entry name" value="cyclophilin"/>
    <property type="match status" value="1"/>
</dbReference>
<evidence type="ECO:0000256" key="7">
    <source>
        <dbReference type="RuleBase" id="RU363019"/>
    </source>
</evidence>
<dbReference type="EMBL" id="LN614827">
    <property type="protein sequence ID" value="CEG56572.1"/>
    <property type="molecule type" value="Genomic_DNA"/>
</dbReference>
<dbReference type="PROSITE" id="PS00170">
    <property type="entry name" value="CSA_PPIASE_1"/>
    <property type="match status" value="1"/>
</dbReference>
<proteinExistence type="inferred from homology"/>
<dbReference type="PROSITE" id="PS50072">
    <property type="entry name" value="CSA_PPIASE_2"/>
    <property type="match status" value="1"/>
</dbReference>
<evidence type="ECO:0000256" key="4">
    <source>
        <dbReference type="ARBA" id="ARBA00022490"/>
    </source>
</evidence>
<keyword evidence="5 7" id="KW-0697">Rotamase</keyword>
<dbReference type="RefSeq" id="WP_045095212.1">
    <property type="nucleotide sequence ID" value="NZ_LN614827.1"/>
</dbReference>
<dbReference type="HOGENOM" id="CLU_012062_16_3_6"/>
<dbReference type="KEGG" id="lfa:LFA_1139"/>
<protein>
    <recommendedName>
        <fullName evidence="7">Peptidyl-prolyl cis-trans isomerase</fullName>
        <shortName evidence="7">PPIase</shortName>
        <ecNumber evidence="7">5.2.1.8</ecNumber>
    </recommendedName>
</protein>
<dbReference type="InterPro" id="IPR029000">
    <property type="entry name" value="Cyclophilin-like_dom_sf"/>
</dbReference>
<evidence type="ECO:0000256" key="5">
    <source>
        <dbReference type="ARBA" id="ARBA00023110"/>
    </source>
</evidence>
<name>A0A098G264_9GAMM</name>
<accession>A0A098G264</accession>
<dbReference type="InterPro" id="IPR044666">
    <property type="entry name" value="Cyclophilin_A-like"/>
</dbReference>
<dbReference type="Gene3D" id="2.40.100.10">
    <property type="entry name" value="Cyclophilin-like"/>
    <property type="match status" value="1"/>
</dbReference>
<evidence type="ECO:0000256" key="6">
    <source>
        <dbReference type="ARBA" id="ARBA00023235"/>
    </source>
</evidence>
<comment type="catalytic activity">
    <reaction evidence="7">
        <text>[protein]-peptidylproline (omega=180) = [protein]-peptidylproline (omega=0)</text>
        <dbReference type="Rhea" id="RHEA:16237"/>
        <dbReference type="Rhea" id="RHEA-COMP:10747"/>
        <dbReference type="Rhea" id="RHEA-COMP:10748"/>
        <dbReference type="ChEBI" id="CHEBI:83833"/>
        <dbReference type="ChEBI" id="CHEBI:83834"/>
        <dbReference type="EC" id="5.2.1.8"/>
    </reaction>
</comment>
<dbReference type="GO" id="GO:0006457">
    <property type="term" value="P:protein folding"/>
    <property type="evidence" value="ECO:0007669"/>
    <property type="project" value="InterPro"/>
</dbReference>
<feature type="domain" description="PPIase cyclophilin-type" evidence="8">
    <location>
        <begin position="21"/>
        <end position="186"/>
    </location>
</feature>
<evidence type="ECO:0000256" key="2">
    <source>
        <dbReference type="ARBA" id="ARBA00004496"/>
    </source>
</evidence>
<dbReference type="PANTHER" id="PTHR45625:SF4">
    <property type="entry name" value="PEPTIDYLPROLYL ISOMERASE DOMAIN AND WD REPEAT-CONTAINING PROTEIN 1"/>
    <property type="match status" value="1"/>
</dbReference>
<evidence type="ECO:0000259" key="8">
    <source>
        <dbReference type="PROSITE" id="PS50072"/>
    </source>
</evidence>
<evidence type="ECO:0000256" key="3">
    <source>
        <dbReference type="ARBA" id="ARBA00007365"/>
    </source>
</evidence>
<dbReference type="OrthoDB" id="9807797at2"/>
<dbReference type="FunFam" id="2.40.100.10:FF:000028">
    <property type="entry name" value="Peptidyl-prolyl cis-trans isomerase"/>
    <property type="match status" value="1"/>
</dbReference>
<keyword evidence="6 7" id="KW-0413">Isomerase</keyword>
<dbReference type="EC" id="5.2.1.8" evidence="7"/>
<dbReference type="InterPro" id="IPR002130">
    <property type="entry name" value="Cyclophilin-type_PPIase_dom"/>
</dbReference>
<dbReference type="PIRSF" id="PIRSF001467">
    <property type="entry name" value="Peptidylpro_ismrse"/>
    <property type="match status" value="1"/>
</dbReference>
<dbReference type="GO" id="GO:0005737">
    <property type="term" value="C:cytoplasm"/>
    <property type="evidence" value="ECO:0007669"/>
    <property type="project" value="UniProtKB-SubCell"/>
</dbReference>
<dbReference type="AlphaFoldDB" id="A0A098G264"/>
<comment type="similarity">
    <text evidence="3 7">Belongs to the cyclophilin-type PPIase family.</text>
</comment>
<keyword evidence="7" id="KW-0732">Signal</keyword>
<organism evidence="9 10">
    <name type="scientific">Legionella fallonii LLAP-10</name>
    <dbReference type="NCBI Taxonomy" id="1212491"/>
    <lineage>
        <taxon>Bacteria</taxon>
        <taxon>Pseudomonadati</taxon>
        <taxon>Pseudomonadota</taxon>
        <taxon>Gammaproteobacteria</taxon>
        <taxon>Legionellales</taxon>
        <taxon>Legionellaceae</taxon>
        <taxon>Legionella</taxon>
    </lineage>
</organism>
<dbReference type="Pfam" id="PF00160">
    <property type="entry name" value="Pro_isomerase"/>
    <property type="match status" value="1"/>
</dbReference>
<dbReference type="STRING" id="1212491.LFA_1139"/>
<dbReference type="InterPro" id="IPR020892">
    <property type="entry name" value="Cyclophilin-type_PPIase_CS"/>
</dbReference>
<dbReference type="PRINTS" id="PR00153">
    <property type="entry name" value="CSAPPISMRASE"/>
</dbReference>
<keyword evidence="10" id="KW-1185">Reference proteome</keyword>
<evidence type="ECO:0000313" key="10">
    <source>
        <dbReference type="Proteomes" id="UP000032430"/>
    </source>
</evidence>
<dbReference type="PANTHER" id="PTHR45625">
    <property type="entry name" value="PEPTIDYL-PROLYL CIS-TRANS ISOMERASE-RELATED"/>
    <property type="match status" value="1"/>
</dbReference>
<feature type="chain" id="PRO_5006513427" description="Peptidyl-prolyl cis-trans isomerase" evidence="7">
    <location>
        <begin position="23"/>
        <end position="188"/>
    </location>
</feature>
<dbReference type="Proteomes" id="UP000032430">
    <property type="component" value="Chromosome I"/>
</dbReference>
<dbReference type="InterPro" id="IPR024936">
    <property type="entry name" value="Cyclophilin-type_PPIase"/>
</dbReference>
<evidence type="ECO:0000256" key="1">
    <source>
        <dbReference type="ARBA" id="ARBA00002388"/>
    </source>
</evidence>
<gene>
    <name evidence="9" type="primary">ppiA</name>
    <name evidence="9" type="ORF">LFA_1139</name>
</gene>
<comment type="subcellular location">
    <subcellularLocation>
        <location evidence="2">Cytoplasm</location>
    </subcellularLocation>
</comment>
<dbReference type="SUPFAM" id="SSF50891">
    <property type="entry name" value="Cyclophilin-like"/>
    <property type="match status" value="1"/>
</dbReference>
<sequence length="188" mass="19868">MKKIIPLLASLLLTLGTTTPHAETAIINTSEGIITCKLFTKDAPNTVANFVGLATGTKEFKDPKTSEIVKRPFYNGLIFHRVISGFMIQGGDPLGTGTGGPGYQFANENTNASFSKPGVLAMANAGPNTNGSQFFITVAPTPNLQGDYNVFGQVISGQEVADKISNVATDPLDKPITPVIIKSITIQK</sequence>
<dbReference type="GO" id="GO:0003755">
    <property type="term" value="F:peptidyl-prolyl cis-trans isomerase activity"/>
    <property type="evidence" value="ECO:0007669"/>
    <property type="project" value="UniProtKB-UniRule"/>
</dbReference>